<accession>A0AAV4PIX6</accession>
<dbReference type="AlphaFoldDB" id="A0AAV4PIX6"/>
<keyword evidence="3" id="KW-1185">Reference proteome</keyword>
<feature type="compositionally biased region" description="Low complexity" evidence="1">
    <location>
        <begin position="102"/>
        <end position="113"/>
    </location>
</feature>
<protein>
    <submittedName>
        <fullName evidence="2">Uncharacterized protein</fullName>
    </submittedName>
</protein>
<reference evidence="2 3" key="1">
    <citation type="submission" date="2021-06" db="EMBL/GenBank/DDBJ databases">
        <title>Caerostris extrusa draft genome.</title>
        <authorList>
            <person name="Kono N."/>
            <person name="Arakawa K."/>
        </authorList>
    </citation>
    <scope>NUCLEOTIDE SEQUENCE [LARGE SCALE GENOMIC DNA]</scope>
</reference>
<gene>
    <name evidence="2" type="ORF">CEXT_670501</name>
</gene>
<organism evidence="2 3">
    <name type="scientific">Caerostris extrusa</name>
    <name type="common">Bark spider</name>
    <name type="synonym">Caerostris bankana</name>
    <dbReference type="NCBI Taxonomy" id="172846"/>
    <lineage>
        <taxon>Eukaryota</taxon>
        <taxon>Metazoa</taxon>
        <taxon>Ecdysozoa</taxon>
        <taxon>Arthropoda</taxon>
        <taxon>Chelicerata</taxon>
        <taxon>Arachnida</taxon>
        <taxon>Araneae</taxon>
        <taxon>Araneomorphae</taxon>
        <taxon>Entelegynae</taxon>
        <taxon>Araneoidea</taxon>
        <taxon>Araneidae</taxon>
        <taxon>Caerostris</taxon>
    </lineage>
</organism>
<evidence type="ECO:0000313" key="2">
    <source>
        <dbReference type="EMBL" id="GIX95849.1"/>
    </source>
</evidence>
<dbReference type="EMBL" id="BPLR01004568">
    <property type="protein sequence ID" value="GIX95849.1"/>
    <property type="molecule type" value="Genomic_DNA"/>
</dbReference>
<evidence type="ECO:0000313" key="3">
    <source>
        <dbReference type="Proteomes" id="UP001054945"/>
    </source>
</evidence>
<feature type="region of interest" description="Disordered" evidence="1">
    <location>
        <begin position="96"/>
        <end position="127"/>
    </location>
</feature>
<evidence type="ECO:0000256" key="1">
    <source>
        <dbReference type="SAM" id="MobiDB-lite"/>
    </source>
</evidence>
<comment type="caution">
    <text evidence="2">The sequence shown here is derived from an EMBL/GenBank/DDBJ whole genome shotgun (WGS) entry which is preliminary data.</text>
</comment>
<name>A0AAV4PIX6_CAEEX</name>
<sequence length="147" mass="17172">MARNNSLQCTITVLRQPFDCEYDLPLELFCSNYAHRCNPLLLQFLRLHFRKEAEVAGRILEVNSMPIAVFCHDRYLFYHQVTSNRRSFKENCNERKKDRIMGSGSNNYENSSSDAEEPENHIERRGRKGGSVIELSAMSVWLLRRGE</sequence>
<proteinExistence type="predicted"/>
<dbReference type="Proteomes" id="UP001054945">
    <property type="component" value="Unassembled WGS sequence"/>
</dbReference>